<dbReference type="PANTHER" id="PTHR38839:SF5">
    <property type="entry name" value="TRANSCRIPTIONAL REGULATOR WHID"/>
    <property type="match status" value="1"/>
</dbReference>
<evidence type="ECO:0000256" key="13">
    <source>
        <dbReference type="SAM" id="MobiDB-lite"/>
    </source>
</evidence>
<dbReference type="EMBL" id="SHKL01000001">
    <property type="protein sequence ID" value="RZT86786.1"/>
    <property type="molecule type" value="Genomic_DNA"/>
</dbReference>
<comment type="PTM">
    <text evidence="12">The Fe-S cluster can be nitrosylated by nitric oxide (NO).</text>
</comment>
<dbReference type="GO" id="GO:0005737">
    <property type="term" value="C:cytoplasm"/>
    <property type="evidence" value="ECO:0007669"/>
    <property type="project" value="UniProtKB-SubCell"/>
</dbReference>
<dbReference type="GO" id="GO:0035731">
    <property type="term" value="F:dinitrosyl-iron complex binding"/>
    <property type="evidence" value="ECO:0007669"/>
    <property type="project" value="UniProtKB-UniRule"/>
</dbReference>
<evidence type="ECO:0000256" key="6">
    <source>
        <dbReference type="ARBA" id="ARBA00023004"/>
    </source>
</evidence>
<keyword evidence="16" id="KW-1185">Reference proteome</keyword>
<accession>A0A4Q7UXZ2</accession>
<dbReference type="Proteomes" id="UP000291591">
    <property type="component" value="Unassembled WGS sequence"/>
</dbReference>
<evidence type="ECO:0000256" key="4">
    <source>
        <dbReference type="ARBA" id="ARBA00022490"/>
    </source>
</evidence>
<keyword evidence="11 12" id="KW-0804">Transcription</keyword>
<feature type="binding site" evidence="12">
    <location>
        <position position="62"/>
    </location>
    <ligand>
        <name>[4Fe-4S] cluster</name>
        <dbReference type="ChEBI" id="CHEBI:49883"/>
    </ligand>
</feature>
<evidence type="ECO:0000313" key="15">
    <source>
        <dbReference type="EMBL" id="RZT86786.1"/>
    </source>
</evidence>
<comment type="caution">
    <text evidence="15">The sequence shown here is derived from an EMBL/GenBank/DDBJ whole genome shotgun (WGS) entry which is preliminary data.</text>
</comment>
<keyword evidence="8 12" id="KW-0805">Transcription regulation</keyword>
<evidence type="ECO:0000256" key="5">
    <source>
        <dbReference type="ARBA" id="ARBA00022723"/>
    </source>
</evidence>
<evidence type="ECO:0000256" key="7">
    <source>
        <dbReference type="ARBA" id="ARBA00023014"/>
    </source>
</evidence>
<dbReference type="InterPro" id="IPR003482">
    <property type="entry name" value="Whib"/>
</dbReference>
<feature type="region of interest" description="Disordered" evidence="13">
    <location>
        <begin position="89"/>
        <end position="127"/>
    </location>
</feature>
<dbReference type="GO" id="GO:0051539">
    <property type="term" value="F:4 iron, 4 sulfur cluster binding"/>
    <property type="evidence" value="ECO:0007669"/>
    <property type="project" value="UniProtKB-UniRule"/>
</dbReference>
<dbReference type="PANTHER" id="PTHR38839">
    <property type="entry name" value="TRANSCRIPTIONAL REGULATOR WHID-RELATED"/>
    <property type="match status" value="1"/>
</dbReference>
<dbReference type="PROSITE" id="PS51674">
    <property type="entry name" value="4FE4S_WBL"/>
    <property type="match status" value="1"/>
</dbReference>
<keyword evidence="5 12" id="KW-0479">Metal-binding</keyword>
<evidence type="ECO:0000259" key="14">
    <source>
        <dbReference type="PROSITE" id="PS51674"/>
    </source>
</evidence>
<keyword evidence="9 12" id="KW-0238">DNA-binding</keyword>
<evidence type="ECO:0000256" key="2">
    <source>
        <dbReference type="ARBA" id="ARBA00006597"/>
    </source>
</evidence>
<name>A0A4Q7UXZ2_PSEST</name>
<evidence type="ECO:0000256" key="3">
    <source>
        <dbReference type="ARBA" id="ARBA00022485"/>
    </source>
</evidence>
<comment type="similarity">
    <text evidence="2 12">Belongs to the WhiB family.</text>
</comment>
<feature type="domain" description="4Fe-4S Wbl-type" evidence="14">
    <location>
        <begin position="22"/>
        <end position="86"/>
    </location>
</feature>
<dbReference type="AlphaFoldDB" id="A0A4Q7UXZ2"/>
<evidence type="ECO:0000313" key="16">
    <source>
        <dbReference type="Proteomes" id="UP000291591"/>
    </source>
</evidence>
<feature type="binding site" evidence="12">
    <location>
        <position position="56"/>
    </location>
    <ligand>
        <name>[4Fe-4S] cluster</name>
        <dbReference type="ChEBI" id="CHEBI:49883"/>
    </ligand>
</feature>
<keyword evidence="3 12" id="KW-0004">4Fe-4S</keyword>
<evidence type="ECO:0000256" key="9">
    <source>
        <dbReference type="ARBA" id="ARBA00023125"/>
    </source>
</evidence>
<dbReference type="Pfam" id="PF02467">
    <property type="entry name" value="Whib"/>
    <property type="match status" value="1"/>
</dbReference>
<comment type="function">
    <text evidence="12">Acts as a transcriptional regulator. Probably redox-responsive. The apo- but not holo-form probably binds DNA.</text>
</comment>
<reference evidence="15 16" key="1">
    <citation type="submission" date="2019-02" db="EMBL/GenBank/DDBJ databases">
        <title>Sequencing the genomes of 1000 actinobacteria strains.</title>
        <authorList>
            <person name="Klenk H.-P."/>
        </authorList>
    </citation>
    <scope>NUCLEOTIDE SEQUENCE [LARGE SCALE GENOMIC DNA]</scope>
    <source>
        <strain evidence="15 16">DSM 45779</strain>
    </source>
</reference>
<evidence type="ECO:0000256" key="1">
    <source>
        <dbReference type="ARBA" id="ARBA00004496"/>
    </source>
</evidence>
<dbReference type="RefSeq" id="WP_130291025.1">
    <property type="nucleotide sequence ID" value="NZ_SHKL01000001.1"/>
</dbReference>
<dbReference type="GO" id="GO:0045454">
    <property type="term" value="P:cell redox homeostasis"/>
    <property type="evidence" value="ECO:0007669"/>
    <property type="project" value="TreeGrafter"/>
</dbReference>
<keyword evidence="4 12" id="KW-0963">Cytoplasm</keyword>
<feature type="binding site" evidence="12">
    <location>
        <position position="23"/>
    </location>
    <ligand>
        <name>[4Fe-4S] cluster</name>
        <dbReference type="ChEBI" id="CHEBI:49883"/>
    </ligand>
</feature>
<dbReference type="GO" id="GO:0003677">
    <property type="term" value="F:DNA binding"/>
    <property type="evidence" value="ECO:0007669"/>
    <property type="project" value="UniProtKB-UniRule"/>
</dbReference>
<keyword evidence="7 12" id="KW-0411">Iron-sulfur</keyword>
<dbReference type="HAMAP" id="MF_01479">
    <property type="entry name" value="WhiB"/>
    <property type="match status" value="1"/>
</dbReference>
<comment type="PTM">
    <text evidence="12">Upon Fe-S cluster removal intramolecular disulfide bonds are formed.</text>
</comment>
<dbReference type="OrthoDB" id="4954884at2"/>
<dbReference type="GO" id="GO:0045892">
    <property type="term" value="P:negative regulation of DNA-templated transcription"/>
    <property type="evidence" value="ECO:0007669"/>
    <property type="project" value="TreeGrafter"/>
</dbReference>
<proteinExistence type="inferred from homology"/>
<gene>
    <name evidence="12" type="primary">whiB</name>
    <name evidence="15" type="ORF">EV383_3684</name>
</gene>
<keyword evidence="10 12" id="KW-1015">Disulfide bond</keyword>
<keyword evidence="6 12" id="KW-0408">Iron</keyword>
<dbReference type="GO" id="GO:0047134">
    <property type="term" value="F:protein-disulfide reductase [NAD(P)H] activity"/>
    <property type="evidence" value="ECO:0007669"/>
    <property type="project" value="TreeGrafter"/>
</dbReference>
<organism evidence="15 16">
    <name type="scientific">Pseudonocardia sediminis</name>
    <dbReference type="NCBI Taxonomy" id="1397368"/>
    <lineage>
        <taxon>Bacteria</taxon>
        <taxon>Bacillati</taxon>
        <taxon>Actinomycetota</taxon>
        <taxon>Actinomycetes</taxon>
        <taxon>Pseudonocardiales</taxon>
        <taxon>Pseudonocardiaceae</taxon>
        <taxon>Pseudonocardia</taxon>
    </lineage>
</organism>
<dbReference type="GO" id="GO:0046872">
    <property type="term" value="F:metal ion binding"/>
    <property type="evidence" value="ECO:0007669"/>
    <property type="project" value="UniProtKB-KW"/>
</dbReference>
<evidence type="ECO:0000256" key="12">
    <source>
        <dbReference type="HAMAP-Rule" id="MF_01479"/>
    </source>
</evidence>
<dbReference type="InterPro" id="IPR034768">
    <property type="entry name" value="4FE4S_WBL"/>
</dbReference>
<protein>
    <recommendedName>
        <fullName evidence="12">Transcriptional regulator WhiB</fullName>
    </recommendedName>
</protein>
<sequence length="127" mass="14046">MADIRRLPVPVTDIWNWQMRAACRNLDSAVFFHPEKERGPTRVRRERLAKQVCAGCPVREQCREHALAVREPYGVWGGLSETERTAIHRSSIRSVDGPGDEIPAGPGDEIPDEPAGAVAAVRGPLVR</sequence>
<comment type="subcellular location">
    <subcellularLocation>
        <location evidence="1 12">Cytoplasm</location>
    </subcellularLocation>
</comment>
<evidence type="ECO:0000256" key="10">
    <source>
        <dbReference type="ARBA" id="ARBA00023157"/>
    </source>
</evidence>
<feature type="binding site" evidence="12">
    <location>
        <position position="53"/>
    </location>
    <ligand>
        <name>[4Fe-4S] cluster</name>
        <dbReference type="ChEBI" id="CHEBI:49883"/>
    </ligand>
</feature>
<evidence type="ECO:0000256" key="11">
    <source>
        <dbReference type="ARBA" id="ARBA00023163"/>
    </source>
</evidence>
<evidence type="ECO:0000256" key="8">
    <source>
        <dbReference type="ARBA" id="ARBA00023015"/>
    </source>
</evidence>
<comment type="cofactor">
    <cofactor evidence="12">
        <name>[4Fe-4S] cluster</name>
        <dbReference type="ChEBI" id="CHEBI:49883"/>
    </cofactor>
    <text evidence="12">Binds 1 [4Fe-4S] cluster per subunit. Following nitrosylation of the [4Fe-4S] cluster binds 1 [4Fe-8(NO)] cluster per subunit.</text>
</comment>